<protein>
    <submittedName>
        <fullName evidence="1">Uncharacterized protein</fullName>
    </submittedName>
</protein>
<dbReference type="Proteomes" id="UP001139366">
    <property type="component" value="Unassembled WGS sequence"/>
</dbReference>
<keyword evidence="2" id="KW-1185">Reference proteome</keyword>
<name>A0A9X1KNF2_9FLAO</name>
<evidence type="ECO:0000313" key="2">
    <source>
        <dbReference type="Proteomes" id="UP001139366"/>
    </source>
</evidence>
<sequence length="304" mass="34758">MAKKYKKTKINYYQIKVNLKNASTQKIKDVKSKFKKAISFKNLKVQFIDQGDGTVSAIESREINIRYLGGALVYTQEKNIPPKWNQENKKLEAININGFNGLGYDAAFFYDSENMIIAIESKVPGPTLESFCNLLRQNFNLPSFEIIVVTSTNDYEKFLNSKGVRNLEIKMLSLDNVPEKKSKIKGVMETKDLVDTIDGSYIDVKIAAGTDRNKFLNFKAIKQLANFAISSVGFKHEVTKFKVDIVDLDSGKIEPIDLITNRIFDYIQVEQVTTITKFSIKEKITQIEGFYLKRKPKLDKAYRL</sequence>
<dbReference type="AlphaFoldDB" id="A0A9X1KNF2"/>
<evidence type="ECO:0000313" key="1">
    <source>
        <dbReference type="EMBL" id="MBZ4033998.1"/>
    </source>
</evidence>
<proteinExistence type="predicted"/>
<dbReference type="InterPro" id="IPR046618">
    <property type="entry name" value="DUF6731"/>
</dbReference>
<dbReference type="Pfam" id="PF20505">
    <property type="entry name" value="DUF6731"/>
    <property type="match status" value="1"/>
</dbReference>
<accession>A0A9X1KNF2</accession>
<reference evidence="1 2" key="1">
    <citation type="journal article" date="2023" name="Antonie Van Leeuwenhoek">
        <title>Flavobacterium potami sp. nov., a multi-metal resistance genes harbouring bacterium isolated from shallow river silt.</title>
        <authorList>
            <person name="Li S."/>
            <person name="Mao S."/>
            <person name="Mu W."/>
            <person name="Guo B."/>
            <person name="Li C."/>
            <person name="Zhu Q."/>
            <person name="Hou X."/>
            <person name="Zhao Y."/>
            <person name="Wei S."/>
            <person name="Liu H."/>
            <person name="Liu A."/>
        </authorList>
    </citation>
    <scope>NUCLEOTIDE SEQUENCE [LARGE SCALE GENOMIC DNA]</scope>
    <source>
        <strain evidence="1 2">17A</strain>
    </source>
</reference>
<gene>
    <name evidence="1" type="ORF">K6T82_04425</name>
</gene>
<dbReference type="EMBL" id="JAINUY010000001">
    <property type="protein sequence ID" value="MBZ4033998.1"/>
    <property type="molecule type" value="Genomic_DNA"/>
</dbReference>
<dbReference type="RefSeq" id="WP_223704716.1">
    <property type="nucleotide sequence ID" value="NZ_JAINUY010000001.1"/>
</dbReference>
<comment type="caution">
    <text evidence="1">The sequence shown here is derived from an EMBL/GenBank/DDBJ whole genome shotgun (WGS) entry which is preliminary data.</text>
</comment>
<organism evidence="1 2">
    <name type="scientific">Flavobacterium potami</name>
    <dbReference type="NCBI Taxonomy" id="2872310"/>
    <lineage>
        <taxon>Bacteria</taxon>
        <taxon>Pseudomonadati</taxon>
        <taxon>Bacteroidota</taxon>
        <taxon>Flavobacteriia</taxon>
        <taxon>Flavobacteriales</taxon>
        <taxon>Flavobacteriaceae</taxon>
        <taxon>Flavobacterium</taxon>
    </lineage>
</organism>